<dbReference type="AlphaFoldDB" id="A0A0C9U2Q6"/>
<dbReference type="Proteomes" id="UP000053647">
    <property type="component" value="Unassembled WGS sequence"/>
</dbReference>
<feature type="compositionally biased region" description="Basic and acidic residues" evidence="1">
    <location>
        <begin position="92"/>
        <end position="107"/>
    </location>
</feature>
<feature type="region of interest" description="Disordered" evidence="1">
    <location>
        <begin position="70"/>
        <end position="115"/>
    </location>
</feature>
<name>A0A0C9U2Q6_PAXIN</name>
<accession>A0A0C9U2Q6</accession>
<gene>
    <name evidence="2" type="ORF">PAXINDRAFT_156294</name>
</gene>
<dbReference type="HOGENOM" id="CLU_1240466_0_0_1"/>
<proteinExistence type="predicted"/>
<dbReference type="EMBL" id="KN819347">
    <property type="protein sequence ID" value="KIJ13867.1"/>
    <property type="molecule type" value="Genomic_DNA"/>
</dbReference>
<sequence>MVHLFEEEYYGSTTNHPYTYYSFTTNHPPWGDPSFTKLPKKESWPLVYTGRSTMKAQCEPSHRDEINLKLKDKRNKRQTTKRQTTNTSAGRPRHEDAPTGRSVHVEEPGVQCPRNQNLSQDTARIEQSLLDITGGSSRATLERVEVLESRLQVLRSGSSGGDEVKKTSERMRLVARVLEDLLLNAMEGADIGQMHSRGVLLYQSSPKLHNDQLDLHEVTIEIG</sequence>
<evidence type="ECO:0000256" key="1">
    <source>
        <dbReference type="SAM" id="MobiDB-lite"/>
    </source>
</evidence>
<reference evidence="2 3" key="1">
    <citation type="submission" date="2014-06" db="EMBL/GenBank/DDBJ databases">
        <authorList>
            <consortium name="DOE Joint Genome Institute"/>
            <person name="Kuo A."/>
            <person name="Kohler A."/>
            <person name="Nagy L.G."/>
            <person name="Floudas D."/>
            <person name="Copeland A."/>
            <person name="Barry K.W."/>
            <person name="Cichocki N."/>
            <person name="Veneault-Fourrey C."/>
            <person name="LaButti K."/>
            <person name="Lindquist E.A."/>
            <person name="Lipzen A."/>
            <person name="Lundell T."/>
            <person name="Morin E."/>
            <person name="Murat C."/>
            <person name="Sun H."/>
            <person name="Tunlid A."/>
            <person name="Henrissat B."/>
            <person name="Grigoriev I.V."/>
            <person name="Hibbett D.S."/>
            <person name="Martin F."/>
            <person name="Nordberg H.P."/>
            <person name="Cantor M.N."/>
            <person name="Hua S.X."/>
        </authorList>
    </citation>
    <scope>NUCLEOTIDE SEQUENCE [LARGE SCALE GENOMIC DNA]</scope>
    <source>
        <strain evidence="2 3">ATCC 200175</strain>
    </source>
</reference>
<dbReference type="OrthoDB" id="2693210at2759"/>
<feature type="compositionally biased region" description="Basic residues" evidence="1">
    <location>
        <begin position="71"/>
        <end position="80"/>
    </location>
</feature>
<organism evidence="2 3">
    <name type="scientific">Paxillus involutus ATCC 200175</name>
    <dbReference type="NCBI Taxonomy" id="664439"/>
    <lineage>
        <taxon>Eukaryota</taxon>
        <taxon>Fungi</taxon>
        <taxon>Dikarya</taxon>
        <taxon>Basidiomycota</taxon>
        <taxon>Agaricomycotina</taxon>
        <taxon>Agaricomycetes</taxon>
        <taxon>Agaricomycetidae</taxon>
        <taxon>Boletales</taxon>
        <taxon>Paxilineae</taxon>
        <taxon>Paxillaceae</taxon>
        <taxon>Paxillus</taxon>
    </lineage>
</organism>
<evidence type="ECO:0000313" key="2">
    <source>
        <dbReference type="EMBL" id="KIJ13867.1"/>
    </source>
</evidence>
<protein>
    <submittedName>
        <fullName evidence="2">Uncharacterized protein</fullName>
    </submittedName>
</protein>
<reference evidence="3" key="2">
    <citation type="submission" date="2015-01" db="EMBL/GenBank/DDBJ databases">
        <title>Evolutionary Origins and Diversification of the Mycorrhizal Mutualists.</title>
        <authorList>
            <consortium name="DOE Joint Genome Institute"/>
            <consortium name="Mycorrhizal Genomics Consortium"/>
            <person name="Kohler A."/>
            <person name="Kuo A."/>
            <person name="Nagy L.G."/>
            <person name="Floudas D."/>
            <person name="Copeland A."/>
            <person name="Barry K.W."/>
            <person name="Cichocki N."/>
            <person name="Veneault-Fourrey C."/>
            <person name="LaButti K."/>
            <person name="Lindquist E.A."/>
            <person name="Lipzen A."/>
            <person name="Lundell T."/>
            <person name="Morin E."/>
            <person name="Murat C."/>
            <person name="Riley R."/>
            <person name="Ohm R."/>
            <person name="Sun H."/>
            <person name="Tunlid A."/>
            <person name="Henrissat B."/>
            <person name="Grigoriev I.V."/>
            <person name="Hibbett D.S."/>
            <person name="Martin F."/>
        </authorList>
    </citation>
    <scope>NUCLEOTIDE SEQUENCE [LARGE SCALE GENOMIC DNA]</scope>
    <source>
        <strain evidence="3">ATCC 200175</strain>
    </source>
</reference>
<keyword evidence="3" id="KW-1185">Reference proteome</keyword>
<evidence type="ECO:0000313" key="3">
    <source>
        <dbReference type="Proteomes" id="UP000053647"/>
    </source>
</evidence>